<comment type="subcellular location">
    <subcellularLocation>
        <location evidence="1">Cell membrane</location>
        <topology evidence="1">Multi-pass membrane protein</topology>
    </subcellularLocation>
</comment>
<feature type="transmembrane region" description="Helical" evidence="7">
    <location>
        <begin position="178"/>
        <end position="195"/>
    </location>
</feature>
<evidence type="ECO:0000313" key="9">
    <source>
        <dbReference type="EMBL" id="KOO30444.1"/>
    </source>
</evidence>
<comment type="caution">
    <text evidence="9">The sequence shown here is derived from an EMBL/GenBank/DDBJ whole genome shotgun (WGS) entry which is preliminary data.</text>
</comment>
<keyword evidence="5 7" id="KW-0472">Membrane</keyword>
<evidence type="ECO:0000256" key="1">
    <source>
        <dbReference type="ARBA" id="ARBA00004651"/>
    </source>
</evidence>
<dbReference type="PANTHER" id="PTHR43478:SF1">
    <property type="entry name" value="NA+_H+ ANTIPORTER NHAC-LIKE C-TERMINAL DOMAIN-CONTAINING PROTEIN"/>
    <property type="match status" value="1"/>
</dbReference>
<feature type="transmembrane region" description="Helical" evidence="7">
    <location>
        <begin position="476"/>
        <end position="499"/>
    </location>
</feature>
<dbReference type="GO" id="GO:0005886">
    <property type="term" value="C:plasma membrane"/>
    <property type="evidence" value="ECO:0007669"/>
    <property type="project" value="UniProtKB-SubCell"/>
</dbReference>
<feature type="transmembrane region" description="Helical" evidence="7">
    <location>
        <begin position="245"/>
        <end position="270"/>
    </location>
</feature>
<evidence type="ECO:0000256" key="4">
    <source>
        <dbReference type="ARBA" id="ARBA00022989"/>
    </source>
</evidence>
<feature type="transmembrane region" description="Helical" evidence="7">
    <location>
        <begin position="410"/>
        <end position="429"/>
    </location>
</feature>
<evidence type="ECO:0000256" key="2">
    <source>
        <dbReference type="ARBA" id="ARBA00022475"/>
    </source>
</evidence>
<feature type="region of interest" description="Disordered" evidence="6">
    <location>
        <begin position="208"/>
        <end position="229"/>
    </location>
</feature>
<evidence type="ECO:0000313" key="10">
    <source>
        <dbReference type="Proteomes" id="UP000037460"/>
    </source>
</evidence>
<proteinExistence type="predicted"/>
<dbReference type="Pfam" id="PF03553">
    <property type="entry name" value="Na_H_antiporter"/>
    <property type="match status" value="1"/>
</dbReference>
<evidence type="ECO:0000256" key="5">
    <source>
        <dbReference type="ARBA" id="ARBA00023136"/>
    </source>
</evidence>
<accession>A0A0M0JVA2</accession>
<feature type="transmembrane region" description="Helical" evidence="7">
    <location>
        <begin position="330"/>
        <end position="347"/>
    </location>
</feature>
<evidence type="ECO:0000259" key="8">
    <source>
        <dbReference type="Pfam" id="PF03553"/>
    </source>
</evidence>
<keyword evidence="10" id="KW-1185">Reference proteome</keyword>
<gene>
    <name evidence="9" type="ORF">Ctob_010708</name>
</gene>
<organism evidence="9 10">
    <name type="scientific">Chrysochromulina tobinii</name>
    <dbReference type="NCBI Taxonomy" id="1460289"/>
    <lineage>
        <taxon>Eukaryota</taxon>
        <taxon>Haptista</taxon>
        <taxon>Haptophyta</taxon>
        <taxon>Prymnesiophyceae</taxon>
        <taxon>Prymnesiales</taxon>
        <taxon>Chrysochromulinaceae</taxon>
        <taxon>Chrysochromulina</taxon>
    </lineage>
</organism>
<protein>
    <submittedName>
        <fullName evidence="9">Na+ h+ antiporter</fullName>
    </submittedName>
</protein>
<dbReference type="OrthoDB" id="5593520at2759"/>
<feature type="transmembrane region" description="Helical" evidence="7">
    <location>
        <begin position="367"/>
        <end position="398"/>
    </location>
</feature>
<dbReference type="PANTHER" id="PTHR43478">
    <property type="entry name" value="NA+/H+ ANTIPORTER-RELATED"/>
    <property type="match status" value="1"/>
</dbReference>
<feature type="transmembrane region" description="Helical" evidence="7">
    <location>
        <begin position="449"/>
        <end position="469"/>
    </location>
</feature>
<evidence type="ECO:0000256" key="6">
    <source>
        <dbReference type="SAM" id="MobiDB-lite"/>
    </source>
</evidence>
<name>A0A0M0JVA2_9EUKA</name>
<keyword evidence="2" id="KW-1003">Cell membrane</keyword>
<evidence type="ECO:0000256" key="7">
    <source>
        <dbReference type="SAM" id="Phobius"/>
    </source>
</evidence>
<sequence>MIFGVWTGALLLAGGNPIVATLRTFDGYVLSALAGKDHAGVVVFTTILGGTIGIVQKSGGALGLAGLVKGFFTSRRRGALSTMALGSLVFFDDYSSVLIVGNSLRPLLSAVRLSAAKFAYITHTMAVVLASFAPLSSWVGIQIGYIAGAYGQLGNLLPAGVAMPDPFVTFLTSLPQRFFPWCMTIFVLLGALTGRDFGPMLKAERAALKQPSEPDSAEEGSSEKGAPVGALDPAPGTPLRAVNALVPFGIVLAASFGGMVFQGLAAIAAMPAAVRPAVSIVNSLRYADSVSALIWGSTFGWLAAMVLVLSQRLLKLEEAMGAWIVGAKEVLEPMIILVLAWSLGSVIKDVGTAEFLASALQTGLPAWALPACIAALCYAISFASGSAIGTMGIVFPLVGPLAMRLGGGSLSFLHQCFGAIMGASIFGNLCSPLGDTSILTALATRCSLQLHISTVIGYTCLVALIALIFGDLAVGLGLYGPLAALGVCTALMTAIKLLVGRPVEGGKEQPA</sequence>
<feature type="transmembrane region" description="Helical" evidence="7">
    <location>
        <begin position="120"/>
        <end position="141"/>
    </location>
</feature>
<keyword evidence="3 7" id="KW-0812">Transmembrane</keyword>
<dbReference type="Proteomes" id="UP000037460">
    <property type="component" value="Unassembled WGS sequence"/>
</dbReference>
<feature type="transmembrane region" description="Helical" evidence="7">
    <location>
        <begin position="41"/>
        <end position="68"/>
    </location>
</feature>
<evidence type="ECO:0000256" key="3">
    <source>
        <dbReference type="ARBA" id="ARBA00022692"/>
    </source>
</evidence>
<feature type="transmembrane region" description="Helical" evidence="7">
    <location>
        <begin position="290"/>
        <end position="309"/>
    </location>
</feature>
<dbReference type="EMBL" id="JWZX01002226">
    <property type="protein sequence ID" value="KOO30444.1"/>
    <property type="molecule type" value="Genomic_DNA"/>
</dbReference>
<dbReference type="InterPro" id="IPR018461">
    <property type="entry name" value="Na/H_Antiport_NhaC-like_C"/>
</dbReference>
<dbReference type="AlphaFoldDB" id="A0A0M0JVA2"/>
<keyword evidence="4 7" id="KW-1133">Transmembrane helix</keyword>
<reference evidence="10" key="1">
    <citation type="journal article" date="2015" name="PLoS Genet.">
        <title>Genome Sequence and Transcriptome Analyses of Chrysochromulina tobin: Metabolic Tools for Enhanced Algal Fitness in the Prominent Order Prymnesiales (Haptophyceae).</title>
        <authorList>
            <person name="Hovde B.T."/>
            <person name="Deodato C.R."/>
            <person name="Hunsperger H.M."/>
            <person name="Ryken S.A."/>
            <person name="Yost W."/>
            <person name="Jha R.K."/>
            <person name="Patterson J."/>
            <person name="Monnat R.J. Jr."/>
            <person name="Barlow S.B."/>
            <person name="Starkenburg S.R."/>
            <person name="Cattolico R.A."/>
        </authorList>
    </citation>
    <scope>NUCLEOTIDE SEQUENCE</scope>
    <source>
        <strain evidence="10">CCMP291</strain>
    </source>
</reference>
<feature type="domain" description="Na+/H+ antiporter NhaC-like C-terminal" evidence="8">
    <location>
        <begin position="130"/>
        <end position="468"/>
    </location>
</feature>